<protein>
    <recommendedName>
        <fullName evidence="7">PLAC domain-containing protein</fullName>
    </recommendedName>
</protein>
<feature type="region of interest" description="Disordered" evidence="5">
    <location>
        <begin position="185"/>
        <end position="206"/>
    </location>
</feature>
<evidence type="ECO:0000256" key="3">
    <source>
        <dbReference type="ARBA" id="ARBA00022729"/>
    </source>
</evidence>
<accession>A0ABD2PD59</accession>
<dbReference type="GO" id="GO:0005576">
    <property type="term" value="C:extracellular region"/>
    <property type="evidence" value="ECO:0007669"/>
    <property type="project" value="UniProtKB-SubCell"/>
</dbReference>
<dbReference type="SUPFAM" id="SSF82895">
    <property type="entry name" value="TSP-1 type 1 repeat"/>
    <property type="match status" value="4"/>
</dbReference>
<dbReference type="InterPro" id="IPR010294">
    <property type="entry name" value="ADAMTS_spacer1"/>
</dbReference>
<gene>
    <name evidence="8" type="ORF">HHI36_003361</name>
</gene>
<keyword evidence="9" id="KW-1185">Reference proteome</keyword>
<keyword evidence="4" id="KW-0677">Repeat</keyword>
<dbReference type="Gene3D" id="2.60.120.830">
    <property type="match status" value="1"/>
</dbReference>
<dbReference type="PROSITE" id="PS50092">
    <property type="entry name" value="TSP1"/>
    <property type="match status" value="3"/>
</dbReference>
<dbReference type="InterPro" id="IPR010909">
    <property type="entry name" value="PLAC"/>
</dbReference>
<keyword evidence="2" id="KW-0964">Secreted</keyword>
<feature type="compositionally biased region" description="Basic and acidic residues" evidence="5">
    <location>
        <begin position="218"/>
        <end position="231"/>
    </location>
</feature>
<dbReference type="AlphaFoldDB" id="A0ABD2PD59"/>
<dbReference type="InterPro" id="IPR036383">
    <property type="entry name" value="TSP1_rpt_sf"/>
</dbReference>
<dbReference type="Pfam" id="PF08686">
    <property type="entry name" value="PLAC"/>
    <property type="match status" value="1"/>
</dbReference>
<evidence type="ECO:0000256" key="6">
    <source>
        <dbReference type="SAM" id="SignalP"/>
    </source>
</evidence>
<evidence type="ECO:0000313" key="9">
    <source>
        <dbReference type="Proteomes" id="UP001516400"/>
    </source>
</evidence>
<dbReference type="Pfam" id="PF19030">
    <property type="entry name" value="TSP1_ADAMTS"/>
    <property type="match status" value="5"/>
</dbReference>
<dbReference type="SMART" id="SM00209">
    <property type="entry name" value="TSP1"/>
    <property type="match status" value="6"/>
</dbReference>
<feature type="signal peptide" evidence="6">
    <location>
        <begin position="1"/>
        <end position="20"/>
    </location>
</feature>
<proteinExistence type="predicted"/>
<dbReference type="Proteomes" id="UP001516400">
    <property type="component" value="Unassembled WGS sequence"/>
</dbReference>
<dbReference type="PANTHER" id="PTHR13723">
    <property type="entry name" value="ADAMTS A DISINTEGRIN AND METALLOPROTEASE WITH THROMBOSPONDIN MOTIFS PROTEASE"/>
    <property type="match status" value="1"/>
</dbReference>
<keyword evidence="3 6" id="KW-0732">Signal</keyword>
<feature type="domain" description="PLAC" evidence="7">
    <location>
        <begin position="626"/>
        <end position="663"/>
    </location>
</feature>
<evidence type="ECO:0000259" key="7">
    <source>
        <dbReference type="PROSITE" id="PS50900"/>
    </source>
</evidence>
<sequence length="669" mass="74807">MIPLHSRKSCALCLIRLIFAEYLFNPLLLQSVDSRGVVGSTDENNAECPACSKGLCRSINGIYTRSNLPPGYSVVAQIPKGACRILVQQMKHSRNFIALRKTNGTFIINGDWKFLTTSRSFEGAGTRFAYVKQDSLSLETITSQGPLEESIEIYLVAYQPNLGIKYGYLLPNNIERQIAPPSVRLPNHLHHPNGGKQLTNPSILVPNLDSNTIESRKIDRSAHSNQQDDPKSSNNHHYHKQRRVRRRFSWKINGISACSKSCGGGIQTTVATCVRELTQTPVPDKRCAHLDKPNDNPIRCNIQDCPPKWSGHWSTCSVSCGTGIQRYIIQCKQELNTGREVVLDDIKCSGRPKPLLKTQTCTLIACDISNNEVPRSPDFRSNTLEGEWIVREWSACSVSCGIGHRTRSITCSSGHCRPEIRPSHAEYCTLPACPSHHQPGSSTTKTTEISPWLVTEWSKCSEECGTGKQSRYAVCGRDTCDISSKPESARDCSSERQCGGQWFAGPWGECSDSCSGQAHQNREIICIVKLRGQSRITNDMTCPSHLKPPNIQSCSGKCDPYWFTGDWGYCENCPNGIQTRDVRCMDVNGIPSSRCLEANIPVSKRSCDCQRREDKDKYRPAQDQPVDQNCVDKIRNCNLAVQARLCQYPYYQIQCCMACRKVQQDQLLQ</sequence>
<dbReference type="PROSITE" id="PS50900">
    <property type="entry name" value="PLAC"/>
    <property type="match status" value="1"/>
</dbReference>
<feature type="region of interest" description="Disordered" evidence="5">
    <location>
        <begin position="218"/>
        <end position="243"/>
    </location>
</feature>
<dbReference type="Gene3D" id="2.20.100.10">
    <property type="entry name" value="Thrombospondin type-1 (TSP1) repeat"/>
    <property type="match status" value="4"/>
</dbReference>
<feature type="compositionally biased region" description="Polar residues" evidence="5">
    <location>
        <begin position="196"/>
        <end position="206"/>
    </location>
</feature>
<dbReference type="InterPro" id="IPR050439">
    <property type="entry name" value="ADAMTS_ADAMTS-like"/>
</dbReference>
<feature type="compositionally biased region" description="Basic residues" evidence="5">
    <location>
        <begin position="234"/>
        <end position="243"/>
    </location>
</feature>
<evidence type="ECO:0000313" key="8">
    <source>
        <dbReference type="EMBL" id="KAL3288916.1"/>
    </source>
</evidence>
<evidence type="ECO:0000256" key="1">
    <source>
        <dbReference type="ARBA" id="ARBA00004613"/>
    </source>
</evidence>
<name>A0ABD2PD59_9CUCU</name>
<evidence type="ECO:0000256" key="5">
    <source>
        <dbReference type="SAM" id="MobiDB-lite"/>
    </source>
</evidence>
<organism evidence="8 9">
    <name type="scientific">Cryptolaemus montrouzieri</name>
    <dbReference type="NCBI Taxonomy" id="559131"/>
    <lineage>
        <taxon>Eukaryota</taxon>
        <taxon>Metazoa</taxon>
        <taxon>Ecdysozoa</taxon>
        <taxon>Arthropoda</taxon>
        <taxon>Hexapoda</taxon>
        <taxon>Insecta</taxon>
        <taxon>Pterygota</taxon>
        <taxon>Neoptera</taxon>
        <taxon>Endopterygota</taxon>
        <taxon>Coleoptera</taxon>
        <taxon>Polyphaga</taxon>
        <taxon>Cucujiformia</taxon>
        <taxon>Coccinelloidea</taxon>
        <taxon>Coccinellidae</taxon>
        <taxon>Scymninae</taxon>
        <taxon>Scymnini</taxon>
        <taxon>Cryptolaemus</taxon>
    </lineage>
</organism>
<dbReference type="InterPro" id="IPR000884">
    <property type="entry name" value="TSP1_rpt"/>
</dbReference>
<dbReference type="Pfam" id="PF00090">
    <property type="entry name" value="TSP_1"/>
    <property type="match status" value="1"/>
</dbReference>
<comment type="caution">
    <text evidence="8">The sequence shown here is derived from an EMBL/GenBank/DDBJ whole genome shotgun (WGS) entry which is preliminary data.</text>
</comment>
<evidence type="ECO:0000256" key="2">
    <source>
        <dbReference type="ARBA" id="ARBA00022525"/>
    </source>
</evidence>
<evidence type="ECO:0000256" key="4">
    <source>
        <dbReference type="ARBA" id="ARBA00022737"/>
    </source>
</evidence>
<comment type="subcellular location">
    <subcellularLocation>
        <location evidence="1">Secreted</location>
    </subcellularLocation>
</comment>
<dbReference type="EMBL" id="JABFTP020000185">
    <property type="protein sequence ID" value="KAL3288916.1"/>
    <property type="molecule type" value="Genomic_DNA"/>
</dbReference>
<dbReference type="Pfam" id="PF05986">
    <property type="entry name" value="ADAMTS_spacer1"/>
    <property type="match status" value="1"/>
</dbReference>
<dbReference type="PANTHER" id="PTHR13723:SF281">
    <property type="entry name" value="PAPILIN"/>
    <property type="match status" value="1"/>
</dbReference>
<feature type="chain" id="PRO_5044854289" description="PLAC domain-containing protein" evidence="6">
    <location>
        <begin position="21"/>
        <end position="669"/>
    </location>
</feature>
<reference evidence="8 9" key="1">
    <citation type="journal article" date="2021" name="BMC Biol.">
        <title>Horizontally acquired antibacterial genes associated with adaptive radiation of ladybird beetles.</title>
        <authorList>
            <person name="Li H.S."/>
            <person name="Tang X.F."/>
            <person name="Huang Y.H."/>
            <person name="Xu Z.Y."/>
            <person name="Chen M.L."/>
            <person name="Du X.Y."/>
            <person name="Qiu B.Y."/>
            <person name="Chen P.T."/>
            <person name="Zhang W."/>
            <person name="Slipinski A."/>
            <person name="Escalona H.E."/>
            <person name="Waterhouse R.M."/>
            <person name="Zwick A."/>
            <person name="Pang H."/>
        </authorList>
    </citation>
    <scope>NUCLEOTIDE SEQUENCE [LARGE SCALE GENOMIC DNA]</scope>
    <source>
        <strain evidence="8">SYSU2018</strain>
    </source>
</reference>